<feature type="domain" description="Cyclic nucleotide-binding" evidence="1">
    <location>
        <begin position="8"/>
        <end position="111"/>
    </location>
</feature>
<dbReference type="Gene3D" id="2.60.120.10">
    <property type="entry name" value="Jelly Rolls"/>
    <property type="match status" value="1"/>
</dbReference>
<dbReference type="RefSeq" id="WP_148783647.1">
    <property type="nucleotide sequence ID" value="NZ_VNHU01000012.1"/>
</dbReference>
<dbReference type="InterPro" id="IPR014710">
    <property type="entry name" value="RmlC-like_jellyroll"/>
</dbReference>
<dbReference type="InterPro" id="IPR018490">
    <property type="entry name" value="cNMP-bd_dom_sf"/>
</dbReference>
<dbReference type="InterPro" id="IPR000595">
    <property type="entry name" value="cNMP-bd_dom"/>
</dbReference>
<dbReference type="CDD" id="cd00038">
    <property type="entry name" value="CAP_ED"/>
    <property type="match status" value="1"/>
</dbReference>
<dbReference type="Proteomes" id="UP000324376">
    <property type="component" value="Unassembled WGS sequence"/>
</dbReference>
<comment type="caution">
    <text evidence="2">The sequence shown here is derived from an EMBL/GenBank/DDBJ whole genome shotgun (WGS) entry which is preliminary data.</text>
</comment>
<keyword evidence="3" id="KW-1185">Reference proteome</keyword>
<proteinExistence type="predicted"/>
<reference evidence="2 3" key="1">
    <citation type="submission" date="2019-07" db="EMBL/GenBank/DDBJ databases">
        <title>Genomic Encyclopedia of Archaeal and Bacterial Type Strains, Phase II (KMG-II): from individual species to whole genera.</title>
        <authorList>
            <person name="Goeker M."/>
        </authorList>
    </citation>
    <scope>NUCLEOTIDE SEQUENCE [LARGE SCALE GENOMIC DNA]</scope>
    <source>
        <strain evidence="2 3">DSM 17527</strain>
    </source>
</reference>
<dbReference type="PROSITE" id="PS50042">
    <property type="entry name" value="CNMP_BINDING_3"/>
    <property type="match status" value="1"/>
</dbReference>
<dbReference type="EMBL" id="VNHU01000012">
    <property type="protein sequence ID" value="TYP70424.1"/>
    <property type="molecule type" value="Genomic_DNA"/>
</dbReference>
<dbReference type="OrthoDB" id="5457083at2"/>
<dbReference type="AlphaFoldDB" id="A0A5S5BTY4"/>
<dbReference type="SUPFAM" id="SSF51206">
    <property type="entry name" value="cAMP-binding domain-like"/>
    <property type="match status" value="1"/>
</dbReference>
<name>A0A5S5BTY4_9FLAO</name>
<evidence type="ECO:0000313" key="3">
    <source>
        <dbReference type="Proteomes" id="UP000324376"/>
    </source>
</evidence>
<dbReference type="SMART" id="SM00100">
    <property type="entry name" value="cNMP"/>
    <property type="match status" value="1"/>
</dbReference>
<evidence type="ECO:0000313" key="2">
    <source>
        <dbReference type="EMBL" id="TYP70424.1"/>
    </source>
</evidence>
<dbReference type="Pfam" id="PF00027">
    <property type="entry name" value="cNMP_binding"/>
    <property type="match status" value="1"/>
</dbReference>
<organism evidence="2 3">
    <name type="scientific">Aquimarina intermedia</name>
    <dbReference type="NCBI Taxonomy" id="350814"/>
    <lineage>
        <taxon>Bacteria</taxon>
        <taxon>Pseudomonadati</taxon>
        <taxon>Bacteroidota</taxon>
        <taxon>Flavobacteriia</taxon>
        <taxon>Flavobacteriales</taxon>
        <taxon>Flavobacteriaceae</taxon>
        <taxon>Aquimarina</taxon>
    </lineage>
</organism>
<evidence type="ECO:0000259" key="1">
    <source>
        <dbReference type="PROSITE" id="PS50042"/>
    </source>
</evidence>
<gene>
    <name evidence="2" type="ORF">BD809_11216</name>
</gene>
<accession>A0A5S5BTY4</accession>
<protein>
    <submittedName>
        <fullName evidence="2">CRP-like cAMP-binding protein</fullName>
    </submittedName>
</protein>
<sequence length="194" mass="22577">MIQSNATLLEYISKPPFLKKWRTITQTRYEPSAVIIDQQSRSNSVYIIKRGMTKCFLTEDTGIDFIQEFFGAGELFGEVEFFTQSTNFCSVVTVSETEVFKFENNLFKSLLDTDRQFNFLVMQALASKVKYKAIRHAYNQSHRIDDKVLRLKKEYPLLFDKLLKKDIANYLGITIRSLNRTLNMLDTNYTISSS</sequence>